<comment type="caution">
    <text evidence="15">The sequence shown here is derived from an EMBL/GenBank/DDBJ whole genome shotgun (WGS) entry which is preliminary data.</text>
</comment>
<evidence type="ECO:0000256" key="7">
    <source>
        <dbReference type="ARBA" id="ARBA00023012"/>
    </source>
</evidence>
<keyword evidence="16" id="KW-1185">Reference proteome</keyword>
<keyword evidence="11" id="KW-1133">Transmembrane helix</keyword>
<dbReference type="Pfam" id="PF02518">
    <property type="entry name" value="HATPase_c"/>
    <property type="match status" value="1"/>
</dbReference>
<dbReference type="GO" id="GO:0000155">
    <property type="term" value="F:phosphorelay sensor kinase activity"/>
    <property type="evidence" value="ECO:0007669"/>
    <property type="project" value="InterPro"/>
</dbReference>
<organism evidence="15 16">
    <name type="scientific">Pseudofulvimonas gallinarii</name>
    <dbReference type="NCBI Taxonomy" id="634155"/>
    <lineage>
        <taxon>Bacteria</taxon>
        <taxon>Pseudomonadati</taxon>
        <taxon>Pseudomonadota</taxon>
        <taxon>Gammaproteobacteria</taxon>
        <taxon>Lysobacterales</taxon>
        <taxon>Rhodanobacteraceae</taxon>
        <taxon>Pseudofulvimonas</taxon>
    </lineage>
</organism>
<evidence type="ECO:0000256" key="1">
    <source>
        <dbReference type="ARBA" id="ARBA00000085"/>
    </source>
</evidence>
<evidence type="ECO:0000259" key="12">
    <source>
        <dbReference type="PROSITE" id="PS50109"/>
    </source>
</evidence>
<dbReference type="Pfam" id="PF05227">
    <property type="entry name" value="CHASE3"/>
    <property type="match status" value="1"/>
</dbReference>
<accession>A0A4R3LHW1</accession>
<evidence type="ECO:0000256" key="3">
    <source>
        <dbReference type="ARBA" id="ARBA00012438"/>
    </source>
</evidence>
<evidence type="ECO:0000256" key="5">
    <source>
        <dbReference type="ARBA" id="ARBA00022679"/>
    </source>
</evidence>
<dbReference type="Gene3D" id="6.10.340.10">
    <property type="match status" value="1"/>
</dbReference>
<dbReference type="PANTHER" id="PTHR45339:SF1">
    <property type="entry name" value="HYBRID SIGNAL TRANSDUCTION HISTIDINE KINASE J"/>
    <property type="match status" value="1"/>
</dbReference>
<dbReference type="CDD" id="cd16922">
    <property type="entry name" value="HATPase_EvgS-ArcB-TorS-like"/>
    <property type="match status" value="1"/>
</dbReference>
<keyword evidence="11" id="KW-0472">Membrane</keyword>
<evidence type="ECO:0000256" key="4">
    <source>
        <dbReference type="ARBA" id="ARBA00022553"/>
    </source>
</evidence>
<dbReference type="InterPro" id="IPR011006">
    <property type="entry name" value="CheY-like_superfamily"/>
</dbReference>
<dbReference type="Pfam" id="PF00672">
    <property type="entry name" value="HAMP"/>
    <property type="match status" value="1"/>
</dbReference>
<dbReference type="InterPro" id="IPR036097">
    <property type="entry name" value="HisK_dim/P_sf"/>
</dbReference>
<dbReference type="InterPro" id="IPR007891">
    <property type="entry name" value="CHASE3"/>
</dbReference>
<evidence type="ECO:0000259" key="13">
    <source>
        <dbReference type="PROSITE" id="PS50110"/>
    </source>
</evidence>
<name>A0A4R3LHW1_9GAMM</name>
<protein>
    <recommendedName>
        <fullName evidence="3">histidine kinase</fullName>
        <ecNumber evidence="3">2.7.13.3</ecNumber>
    </recommendedName>
</protein>
<feature type="region of interest" description="Disordered" evidence="10">
    <location>
        <begin position="789"/>
        <end position="821"/>
    </location>
</feature>
<dbReference type="CDD" id="cd00082">
    <property type="entry name" value="HisKA"/>
    <property type="match status" value="1"/>
</dbReference>
<feature type="domain" description="Histidine kinase" evidence="12">
    <location>
        <begin position="549"/>
        <end position="780"/>
    </location>
</feature>
<dbReference type="InterPro" id="IPR003594">
    <property type="entry name" value="HATPase_dom"/>
</dbReference>
<dbReference type="PRINTS" id="PR00344">
    <property type="entry name" value="BCTRLSENSOR"/>
</dbReference>
<dbReference type="SMART" id="SM00304">
    <property type="entry name" value="HAMP"/>
    <property type="match status" value="1"/>
</dbReference>
<evidence type="ECO:0000313" key="16">
    <source>
        <dbReference type="Proteomes" id="UP000294599"/>
    </source>
</evidence>
<dbReference type="InterPro" id="IPR001789">
    <property type="entry name" value="Sig_transdc_resp-reg_receiver"/>
</dbReference>
<dbReference type="Pfam" id="PF00072">
    <property type="entry name" value="Response_reg"/>
    <property type="match status" value="3"/>
</dbReference>
<evidence type="ECO:0000256" key="2">
    <source>
        <dbReference type="ARBA" id="ARBA00004370"/>
    </source>
</evidence>
<dbReference type="Proteomes" id="UP000294599">
    <property type="component" value="Unassembled WGS sequence"/>
</dbReference>
<feature type="modified residue" description="4-aspartylphosphate" evidence="8">
    <location>
        <position position="1143"/>
    </location>
</feature>
<keyword evidence="4 8" id="KW-0597">Phosphoprotein</keyword>
<gene>
    <name evidence="15" type="ORF">EDC25_10688</name>
</gene>
<feature type="transmembrane region" description="Helical" evidence="11">
    <location>
        <begin position="196"/>
        <end position="218"/>
    </location>
</feature>
<evidence type="ECO:0000313" key="15">
    <source>
        <dbReference type="EMBL" id="TCS99250.1"/>
    </source>
</evidence>
<dbReference type="Gene3D" id="3.30.565.10">
    <property type="entry name" value="Histidine kinase-like ATPase, C-terminal domain"/>
    <property type="match status" value="1"/>
</dbReference>
<evidence type="ECO:0000256" key="6">
    <source>
        <dbReference type="ARBA" id="ARBA00022777"/>
    </source>
</evidence>
<feature type="modified residue" description="4-aspartylphosphate" evidence="8">
    <location>
        <position position="883"/>
    </location>
</feature>
<feature type="coiled-coil region" evidence="9">
    <location>
        <begin position="435"/>
        <end position="539"/>
    </location>
</feature>
<evidence type="ECO:0000256" key="9">
    <source>
        <dbReference type="SAM" id="Coils"/>
    </source>
</evidence>
<feature type="domain" description="Response regulatory" evidence="13">
    <location>
        <begin position="834"/>
        <end position="947"/>
    </location>
</feature>
<keyword evidence="6 15" id="KW-0418">Kinase</keyword>
<evidence type="ECO:0000256" key="11">
    <source>
        <dbReference type="SAM" id="Phobius"/>
    </source>
</evidence>
<dbReference type="InterPro" id="IPR003660">
    <property type="entry name" value="HAMP_dom"/>
</dbReference>
<dbReference type="SMART" id="SM00387">
    <property type="entry name" value="HATPase_c"/>
    <property type="match status" value="1"/>
</dbReference>
<dbReference type="InterPro" id="IPR003018">
    <property type="entry name" value="GAF"/>
</dbReference>
<dbReference type="SMART" id="SM00388">
    <property type="entry name" value="HisKA"/>
    <property type="match status" value="1"/>
</dbReference>
<keyword evidence="9" id="KW-0175">Coiled coil</keyword>
<keyword evidence="7" id="KW-0902">Two-component regulatory system</keyword>
<dbReference type="InterPro" id="IPR005467">
    <property type="entry name" value="His_kinase_dom"/>
</dbReference>
<sequence>METPEAESWMKNLPISRKVSLGVILLLVTFVSAGVATLYTFDRINVFRAESAQTSETVEKIHRTSRLLRDRDVAAKNYLLFPHGDRRARYDSFDGVIDAALDDLEPAVSGNPEQLQVIRDLRRLLLDWNKVAAPLIESVPADHDAYVEFISEFSKDNFSGLGDRTDQMISRLEYALDIEILQRTEAFRQVNALQEAVRMIVLGSLVAAILIAILMGWLTDRMISQPIRGLAQRMTRLAEGDHEIDIPGLGRGDEVGAMSKALGVFRSQSIEAARGAWIKTHLSEIGVALPRGNSPEAMAELLLSELAERLGVRVGVFYVLDESQEPLLLLFASWGLVRRKHLGNTYRLGEGLVGQCARERKPITLEQVPHDYIRIQSGTGDAAPGSIVVLPLVTDDRLLGVLELGFPGRVDDASQTVLEELTPRVALMLDRLTKSKQMEELLRQTQLQAMRLEASEEELRGQQEALFSANEDLQAKTVELEEQSQRLQASEEELRVQAEELQASNEELRLKTDTLNEQKRMLEELQVETQRRAEELARASQYKSDFLANMSHELRTPLNSLLILSKSLTDNEAGHLDEEEVESARIIHQSGGNLLRLINDILDLSKIEAGKMELSFEEIYVHELVAAMRVNFRPVANEKDLEFIVEVEDDLPETWQSDPVRVEQITNNLLSNAFKFTHQGHVKLRVERPDAALAARAGLAGVEALAFRIIDTGIGIESQTMQRIFEPFEQADASTSRHYGGSGLGLSIARRLAQMLGGALVADSEAGKGSDFALVLPLKQRDGEQATRIVSIEPPQERPQPQAPRPAPRAAAAPPPKRHGVVDDREAIGVGEVAILVIEDDERFAKILVDMIRRKGYRALAADSGEYGLELARQYSPTGIILDVGLPGMDGWEVIEALKADPTTRGIPVHFISGQDESGRGEELGAVGFLTKPVDRNAVFTALDRLLAHAQHRERHVLIIDADEASRQSLAGLVRSDQVSISEAGNAEEALSRLKEGRPDCIVLDMNLPGASALELLEQAAQAGPLPPVVICSDRELRADETLRLRQYTDSIVIKGGRSDERLLDEISLFMHSIRPAGSTPGRQTDPELTGRTVLVVDDDMRNVFALSKTLRNRGMNVMMAQDGEKALRQLRDNPGIELVLMDIMMPGMDGYETTRAIRAQPRYSKLPIIAVTAKAMPDDRDKCLKAGASDYLAKPIDVDKLVSMIRVWLQS</sequence>
<feature type="compositionally biased region" description="Pro residues" evidence="10">
    <location>
        <begin position="797"/>
        <end position="807"/>
    </location>
</feature>
<dbReference type="SUPFAM" id="SSF55874">
    <property type="entry name" value="ATPase domain of HSP90 chaperone/DNA topoisomerase II/histidine kinase"/>
    <property type="match status" value="1"/>
</dbReference>
<dbReference type="SUPFAM" id="SSF55781">
    <property type="entry name" value="GAF domain-like"/>
    <property type="match status" value="1"/>
</dbReference>
<dbReference type="GO" id="GO:0016020">
    <property type="term" value="C:membrane"/>
    <property type="evidence" value="ECO:0007669"/>
    <property type="project" value="UniProtKB-SubCell"/>
</dbReference>
<dbReference type="EMBL" id="SMAF01000006">
    <property type="protein sequence ID" value="TCS99250.1"/>
    <property type="molecule type" value="Genomic_DNA"/>
</dbReference>
<dbReference type="Gene3D" id="3.40.50.2300">
    <property type="match status" value="3"/>
</dbReference>
<dbReference type="PROSITE" id="PS50885">
    <property type="entry name" value="HAMP"/>
    <property type="match status" value="1"/>
</dbReference>
<evidence type="ECO:0000256" key="8">
    <source>
        <dbReference type="PROSITE-ProRule" id="PRU00169"/>
    </source>
</evidence>
<proteinExistence type="predicted"/>
<feature type="modified residue" description="4-aspartylphosphate" evidence="8">
    <location>
        <position position="1005"/>
    </location>
</feature>
<dbReference type="InterPro" id="IPR003661">
    <property type="entry name" value="HisK_dim/P_dom"/>
</dbReference>
<dbReference type="SUPFAM" id="SSF47384">
    <property type="entry name" value="Homodimeric domain of signal transducing histidine kinase"/>
    <property type="match status" value="1"/>
</dbReference>
<feature type="domain" description="Response regulatory" evidence="13">
    <location>
        <begin position="1093"/>
        <end position="1210"/>
    </location>
</feature>
<feature type="transmembrane region" description="Helical" evidence="11">
    <location>
        <begin position="20"/>
        <end position="41"/>
    </location>
</feature>
<dbReference type="Pfam" id="PF00512">
    <property type="entry name" value="HisKA"/>
    <property type="match status" value="1"/>
</dbReference>
<dbReference type="SUPFAM" id="SSF52172">
    <property type="entry name" value="CheY-like"/>
    <property type="match status" value="3"/>
</dbReference>
<dbReference type="Pfam" id="PF13185">
    <property type="entry name" value="GAF_2"/>
    <property type="match status" value="1"/>
</dbReference>
<dbReference type="InterPro" id="IPR036890">
    <property type="entry name" value="HATPase_C_sf"/>
</dbReference>
<dbReference type="FunFam" id="3.30.565.10:FF:000010">
    <property type="entry name" value="Sensor histidine kinase RcsC"/>
    <property type="match status" value="1"/>
</dbReference>
<feature type="domain" description="Response regulatory" evidence="13">
    <location>
        <begin position="956"/>
        <end position="1070"/>
    </location>
</feature>
<comment type="subcellular location">
    <subcellularLocation>
        <location evidence="2">Membrane</location>
    </subcellularLocation>
</comment>
<feature type="domain" description="HAMP" evidence="14">
    <location>
        <begin position="221"/>
        <end position="274"/>
    </location>
</feature>
<dbReference type="CDD" id="cd17546">
    <property type="entry name" value="REC_hyHK_CKI1_RcsC-like"/>
    <property type="match status" value="1"/>
</dbReference>
<dbReference type="Gene3D" id="3.30.450.40">
    <property type="match status" value="1"/>
</dbReference>
<evidence type="ECO:0000256" key="10">
    <source>
        <dbReference type="SAM" id="MobiDB-lite"/>
    </source>
</evidence>
<dbReference type="SMART" id="SM00448">
    <property type="entry name" value="REC"/>
    <property type="match status" value="3"/>
</dbReference>
<dbReference type="InterPro" id="IPR004358">
    <property type="entry name" value="Sig_transdc_His_kin-like_C"/>
</dbReference>
<dbReference type="PANTHER" id="PTHR45339">
    <property type="entry name" value="HYBRID SIGNAL TRANSDUCTION HISTIDINE KINASE J"/>
    <property type="match status" value="1"/>
</dbReference>
<keyword evidence="11" id="KW-0812">Transmembrane</keyword>
<dbReference type="InterPro" id="IPR029016">
    <property type="entry name" value="GAF-like_dom_sf"/>
</dbReference>
<dbReference type="AlphaFoldDB" id="A0A4R3LHW1"/>
<comment type="catalytic activity">
    <reaction evidence="1">
        <text>ATP + protein L-histidine = ADP + protein N-phospho-L-histidine.</text>
        <dbReference type="EC" id="2.7.13.3"/>
    </reaction>
</comment>
<reference evidence="15 16" key="1">
    <citation type="submission" date="2019-03" db="EMBL/GenBank/DDBJ databases">
        <title>Genomic Encyclopedia of Type Strains, Phase IV (KMG-IV): sequencing the most valuable type-strain genomes for metagenomic binning, comparative biology and taxonomic classification.</title>
        <authorList>
            <person name="Goeker M."/>
        </authorList>
    </citation>
    <scope>NUCLEOTIDE SEQUENCE [LARGE SCALE GENOMIC DNA]</scope>
    <source>
        <strain evidence="15 16">DSM 21944</strain>
    </source>
</reference>
<dbReference type="PROSITE" id="PS50110">
    <property type="entry name" value="RESPONSE_REGULATORY"/>
    <property type="match status" value="3"/>
</dbReference>
<keyword evidence="5" id="KW-0808">Transferase</keyword>
<dbReference type="PROSITE" id="PS50109">
    <property type="entry name" value="HIS_KIN"/>
    <property type="match status" value="1"/>
</dbReference>
<dbReference type="SMART" id="SM00065">
    <property type="entry name" value="GAF"/>
    <property type="match status" value="1"/>
</dbReference>
<dbReference type="CDD" id="cd00156">
    <property type="entry name" value="REC"/>
    <property type="match status" value="1"/>
</dbReference>
<evidence type="ECO:0000259" key="14">
    <source>
        <dbReference type="PROSITE" id="PS50885"/>
    </source>
</evidence>
<dbReference type="SUPFAM" id="SSF158472">
    <property type="entry name" value="HAMP domain-like"/>
    <property type="match status" value="1"/>
</dbReference>
<dbReference type="Gene3D" id="1.10.287.130">
    <property type="match status" value="1"/>
</dbReference>
<dbReference type="EC" id="2.7.13.3" evidence="3"/>